<accession>A0A553NFE0</accession>
<comment type="subcellular location">
    <subcellularLocation>
        <location evidence="1">Secreted</location>
    </subcellularLocation>
</comment>
<dbReference type="InterPro" id="IPR008983">
    <property type="entry name" value="Tumour_necrosis_fac-like_dom"/>
</dbReference>
<feature type="signal peptide" evidence="4">
    <location>
        <begin position="1"/>
        <end position="23"/>
    </location>
</feature>
<reference evidence="6 7" key="1">
    <citation type="journal article" date="2018" name="Nat. Ecol. Evol.">
        <title>Genomic signatures of mitonuclear coevolution across populations of Tigriopus californicus.</title>
        <authorList>
            <person name="Barreto F.S."/>
            <person name="Watson E.T."/>
            <person name="Lima T.G."/>
            <person name="Willett C.S."/>
            <person name="Edmands S."/>
            <person name="Li W."/>
            <person name="Burton R.S."/>
        </authorList>
    </citation>
    <scope>NUCLEOTIDE SEQUENCE [LARGE SCALE GENOMIC DNA]</scope>
    <source>
        <strain evidence="6 7">San Diego</strain>
    </source>
</reference>
<dbReference type="Pfam" id="PF00386">
    <property type="entry name" value="C1q"/>
    <property type="match status" value="1"/>
</dbReference>
<evidence type="ECO:0000256" key="1">
    <source>
        <dbReference type="ARBA" id="ARBA00004613"/>
    </source>
</evidence>
<name>A0A553NFE0_TIGCA</name>
<dbReference type="STRING" id="6832.A0A553NFE0"/>
<dbReference type="Proteomes" id="UP000318571">
    <property type="component" value="Chromosome 10"/>
</dbReference>
<dbReference type="InterPro" id="IPR001073">
    <property type="entry name" value="C1q_dom"/>
</dbReference>
<dbReference type="SMART" id="SM00110">
    <property type="entry name" value="C1Q"/>
    <property type="match status" value="1"/>
</dbReference>
<dbReference type="PANTHER" id="PTHR22923:SF116">
    <property type="entry name" value="C1Q DOMAIN-CONTAINING PROTEIN"/>
    <property type="match status" value="1"/>
</dbReference>
<dbReference type="GO" id="GO:0005576">
    <property type="term" value="C:extracellular region"/>
    <property type="evidence" value="ECO:0007669"/>
    <property type="project" value="UniProtKB-SubCell"/>
</dbReference>
<keyword evidence="2" id="KW-0964">Secreted</keyword>
<organism evidence="6 7">
    <name type="scientific">Tigriopus californicus</name>
    <name type="common">Marine copepod</name>
    <dbReference type="NCBI Taxonomy" id="6832"/>
    <lineage>
        <taxon>Eukaryota</taxon>
        <taxon>Metazoa</taxon>
        <taxon>Ecdysozoa</taxon>
        <taxon>Arthropoda</taxon>
        <taxon>Crustacea</taxon>
        <taxon>Multicrustacea</taxon>
        <taxon>Hexanauplia</taxon>
        <taxon>Copepoda</taxon>
        <taxon>Harpacticoida</taxon>
        <taxon>Harpacticidae</taxon>
        <taxon>Tigriopus</taxon>
    </lineage>
</organism>
<feature type="domain" description="C1q" evidence="5">
    <location>
        <begin position="45"/>
        <end position="180"/>
    </location>
</feature>
<dbReference type="EMBL" id="VCGU01000458">
    <property type="protein sequence ID" value="TRY64167.1"/>
    <property type="molecule type" value="Genomic_DNA"/>
</dbReference>
<comment type="caution">
    <text evidence="6">The sequence shown here is derived from an EMBL/GenBank/DDBJ whole genome shotgun (WGS) entry which is preliminary data.</text>
</comment>
<keyword evidence="3 4" id="KW-0732">Signal</keyword>
<evidence type="ECO:0000259" key="5">
    <source>
        <dbReference type="PROSITE" id="PS50871"/>
    </source>
</evidence>
<sequence>MSKSIMLKHLAFIVFQSVIVVQSETFQRSPIPEVTRHGNSVRSNDIPDFIGFSYSRAAQNSPSSRFISFMQENLNINANFIPAYGSFKATQPGVYQFSFSFLTRETEAAIVSLKVNQRIVISGLSEQGAHNPVSQVVIHQIQAGDVVQLEVMQGKVYESVRPEFAYTTFSGWLIAPVDPQFRRRSYDDQSLRCCCEVCDIVDIPRIPPPSYQPPQIPPPVARPPFILTTKPPYLPGYNPPINHGPSPPVARVPDNCCETIIVGQGNPVSKPIQFEKFGVYNVQDVSPHSGRAIFKHCDRNEFVYYFQSPQGWSGWMVGPVVGTERGGLIIESDALCVEQERPGGWSFFDGREFRSDPRLTVQCFNGEYRARDVNGNDFDQKFFHHHEHIHVKGRTNDAPRSFDGHKIPAYKINSNPDYTEATFVFPTNGSRPFYSVGSGGGSLPDYFSPLKTEHGRDNLDGLAAVVEAKIGVTQNGANDGILREGVVVKRESNLEPQGDQENSDDRKL</sequence>
<evidence type="ECO:0000256" key="3">
    <source>
        <dbReference type="ARBA" id="ARBA00022729"/>
    </source>
</evidence>
<keyword evidence="7" id="KW-1185">Reference proteome</keyword>
<evidence type="ECO:0000256" key="4">
    <source>
        <dbReference type="SAM" id="SignalP"/>
    </source>
</evidence>
<protein>
    <recommendedName>
        <fullName evidence="5">C1q domain-containing protein</fullName>
    </recommendedName>
</protein>
<evidence type="ECO:0000256" key="2">
    <source>
        <dbReference type="ARBA" id="ARBA00022525"/>
    </source>
</evidence>
<evidence type="ECO:0000313" key="7">
    <source>
        <dbReference type="Proteomes" id="UP000318571"/>
    </source>
</evidence>
<feature type="chain" id="PRO_5022041948" description="C1q domain-containing protein" evidence="4">
    <location>
        <begin position="24"/>
        <end position="508"/>
    </location>
</feature>
<dbReference type="SUPFAM" id="SSF49842">
    <property type="entry name" value="TNF-like"/>
    <property type="match status" value="1"/>
</dbReference>
<dbReference type="InterPro" id="IPR050822">
    <property type="entry name" value="Cerebellin_Synaptic_Org"/>
</dbReference>
<dbReference type="PANTHER" id="PTHR22923">
    <property type="entry name" value="CEREBELLIN-RELATED"/>
    <property type="match status" value="1"/>
</dbReference>
<dbReference type="AlphaFoldDB" id="A0A553NFE0"/>
<gene>
    <name evidence="6" type="ORF">TCAL_04916</name>
</gene>
<dbReference type="Gene3D" id="2.60.120.40">
    <property type="match status" value="1"/>
</dbReference>
<proteinExistence type="predicted"/>
<dbReference type="PROSITE" id="PS50871">
    <property type="entry name" value="C1Q"/>
    <property type="match status" value="1"/>
</dbReference>
<evidence type="ECO:0000313" key="6">
    <source>
        <dbReference type="EMBL" id="TRY64167.1"/>
    </source>
</evidence>